<feature type="coiled-coil region" evidence="1">
    <location>
        <begin position="63"/>
        <end position="90"/>
    </location>
</feature>
<organism evidence="3 4">
    <name type="scientific">Pelotomaculum thermopropionicum (strain DSM 13744 / JCM 10971 / SI)</name>
    <dbReference type="NCBI Taxonomy" id="370438"/>
    <lineage>
        <taxon>Bacteria</taxon>
        <taxon>Bacillati</taxon>
        <taxon>Bacillota</taxon>
        <taxon>Clostridia</taxon>
        <taxon>Eubacteriales</taxon>
        <taxon>Desulfotomaculaceae</taxon>
        <taxon>Pelotomaculum</taxon>
    </lineage>
</organism>
<evidence type="ECO:0000313" key="3">
    <source>
        <dbReference type="EMBL" id="BAF60781.1"/>
    </source>
</evidence>
<name>A5CYZ8_PELTS</name>
<sequence>MEIFKKVTEGARTISEGARTLGKKSSDLVETARLKFEIAKLEKEMENNISALGNLVYMQYKGEKDLEEEVERLLKNTRILEDEIAGLQEQIDRLHPKPPVCPECQTELPLTAKFCFNCGARAVPEEPKE</sequence>
<keyword evidence="4" id="KW-1185">Reference proteome</keyword>
<dbReference type="HOGENOM" id="CLU_117098_3_0_9"/>
<dbReference type="KEGG" id="pth:PTH_2600"/>
<evidence type="ECO:0000256" key="1">
    <source>
        <dbReference type="SAM" id="Coils"/>
    </source>
</evidence>
<accession>A5CYZ8</accession>
<protein>
    <recommendedName>
        <fullName evidence="2">Zinc-ribbon domain-containing protein</fullName>
    </recommendedName>
</protein>
<dbReference type="eggNOG" id="ENOG5032SBS">
    <property type="taxonomic scope" value="Bacteria"/>
</dbReference>
<evidence type="ECO:0000313" key="4">
    <source>
        <dbReference type="Proteomes" id="UP000006556"/>
    </source>
</evidence>
<feature type="domain" description="Zinc-ribbon" evidence="2">
    <location>
        <begin position="101"/>
        <end position="120"/>
    </location>
</feature>
<reference evidence="4" key="1">
    <citation type="journal article" date="2008" name="Genome Res.">
        <title>The genome of Pelotomaculum thermopropionicum reveals niche-associated evolution in anaerobic microbiota.</title>
        <authorList>
            <person name="Kosaka T."/>
            <person name="Kato S."/>
            <person name="Shimoyama T."/>
            <person name="Ishii S."/>
            <person name="Abe T."/>
            <person name="Watanabe K."/>
        </authorList>
    </citation>
    <scope>NUCLEOTIDE SEQUENCE [LARGE SCALE GENOMIC DNA]</scope>
    <source>
        <strain evidence="4">DSM 13744 / JCM 10971 / SI</strain>
    </source>
</reference>
<evidence type="ECO:0000259" key="2">
    <source>
        <dbReference type="Pfam" id="PF13240"/>
    </source>
</evidence>
<dbReference type="Proteomes" id="UP000006556">
    <property type="component" value="Chromosome"/>
</dbReference>
<dbReference type="AlphaFoldDB" id="A5CYZ8"/>
<keyword evidence="1" id="KW-0175">Coiled coil</keyword>
<gene>
    <name evidence="3" type="ordered locus">PTH_2600</name>
</gene>
<proteinExistence type="predicted"/>
<dbReference type="Pfam" id="PF13240">
    <property type="entry name" value="Zn_Ribbon_1"/>
    <property type="match status" value="1"/>
</dbReference>
<dbReference type="InterPro" id="IPR026870">
    <property type="entry name" value="Zinc_ribbon_dom"/>
</dbReference>
<dbReference type="EMBL" id="AP009389">
    <property type="protein sequence ID" value="BAF60781.1"/>
    <property type="molecule type" value="Genomic_DNA"/>
</dbReference>